<organism evidence="1">
    <name type="scientific">Anguilla anguilla</name>
    <name type="common">European freshwater eel</name>
    <name type="synonym">Muraena anguilla</name>
    <dbReference type="NCBI Taxonomy" id="7936"/>
    <lineage>
        <taxon>Eukaryota</taxon>
        <taxon>Metazoa</taxon>
        <taxon>Chordata</taxon>
        <taxon>Craniata</taxon>
        <taxon>Vertebrata</taxon>
        <taxon>Euteleostomi</taxon>
        <taxon>Actinopterygii</taxon>
        <taxon>Neopterygii</taxon>
        <taxon>Teleostei</taxon>
        <taxon>Anguilliformes</taxon>
        <taxon>Anguillidae</taxon>
        <taxon>Anguilla</taxon>
    </lineage>
</organism>
<accession>A0A0E9QD94</accession>
<evidence type="ECO:0000313" key="1">
    <source>
        <dbReference type="EMBL" id="JAH14482.1"/>
    </source>
</evidence>
<protein>
    <submittedName>
        <fullName evidence="1">Uncharacterized protein</fullName>
    </submittedName>
</protein>
<dbReference type="AlphaFoldDB" id="A0A0E9QD94"/>
<reference evidence="1" key="1">
    <citation type="submission" date="2014-11" db="EMBL/GenBank/DDBJ databases">
        <authorList>
            <person name="Amaro Gonzalez C."/>
        </authorList>
    </citation>
    <scope>NUCLEOTIDE SEQUENCE</scope>
</reference>
<name>A0A0E9QD94_ANGAN</name>
<proteinExistence type="predicted"/>
<reference evidence="1" key="2">
    <citation type="journal article" date="2015" name="Fish Shellfish Immunol.">
        <title>Early steps in the European eel (Anguilla anguilla)-Vibrio vulnificus interaction in the gills: Role of the RtxA13 toxin.</title>
        <authorList>
            <person name="Callol A."/>
            <person name="Pajuelo D."/>
            <person name="Ebbesson L."/>
            <person name="Teles M."/>
            <person name="MacKenzie S."/>
            <person name="Amaro C."/>
        </authorList>
    </citation>
    <scope>NUCLEOTIDE SEQUENCE</scope>
</reference>
<dbReference type="EMBL" id="GBXM01094095">
    <property type="protein sequence ID" value="JAH14482.1"/>
    <property type="molecule type" value="Transcribed_RNA"/>
</dbReference>
<sequence>MHASSTTSHLLDAVYHSALCFITGAESLTHHCILYERSA</sequence>